<name>A0A0A6Y033_9BACI</name>
<evidence type="ECO:0000313" key="2">
    <source>
        <dbReference type="Proteomes" id="UP000030588"/>
    </source>
</evidence>
<dbReference type="Proteomes" id="UP000030588">
    <property type="component" value="Unassembled WGS sequence"/>
</dbReference>
<evidence type="ECO:0000313" key="1">
    <source>
        <dbReference type="EMBL" id="KHD85687.1"/>
    </source>
</evidence>
<dbReference type="EMBL" id="JRUN01000018">
    <property type="protein sequence ID" value="KHD85687.1"/>
    <property type="molecule type" value="Genomic_DNA"/>
</dbReference>
<gene>
    <name evidence="1" type="ORF">NG54_07960</name>
</gene>
<dbReference type="STRING" id="363870.NG54_07960"/>
<proteinExistence type="predicted"/>
<dbReference type="RefSeq" id="WP_035354217.1">
    <property type="nucleotide sequence ID" value="NZ_JRUN01000018.1"/>
</dbReference>
<accession>A0A0A6Y033</accession>
<dbReference type="OrthoDB" id="1779742at2"/>
<organism evidence="1 2">
    <name type="scientific">Heyndrickxia ginsengihumi</name>
    <dbReference type="NCBI Taxonomy" id="363870"/>
    <lineage>
        <taxon>Bacteria</taxon>
        <taxon>Bacillati</taxon>
        <taxon>Bacillota</taxon>
        <taxon>Bacilli</taxon>
        <taxon>Bacillales</taxon>
        <taxon>Bacillaceae</taxon>
        <taxon>Heyndrickxia</taxon>
    </lineage>
</organism>
<reference evidence="1 2" key="1">
    <citation type="submission" date="2014-10" db="EMBL/GenBank/DDBJ databases">
        <title>Draft genome of phytase producing Bacillus ginsengihumi strain M2.11.</title>
        <authorList>
            <person name="Toymentseva A."/>
            <person name="Boulygina E.A."/>
            <person name="Kazakov S.V."/>
            <person name="Kayumov I."/>
            <person name="Suleimanova A.D."/>
            <person name="Mardanova A.M."/>
            <person name="Maria S.N."/>
            <person name="Sergey M.Y."/>
            <person name="Sharipova M.R."/>
        </authorList>
    </citation>
    <scope>NUCLEOTIDE SEQUENCE [LARGE SCALE GENOMIC DNA]</scope>
    <source>
        <strain evidence="1 2">M2.11</strain>
    </source>
</reference>
<comment type="caution">
    <text evidence="1">The sequence shown here is derived from an EMBL/GenBank/DDBJ whole genome shotgun (WGS) entry which is preliminary data.</text>
</comment>
<dbReference type="AlphaFoldDB" id="A0A0A6Y033"/>
<protein>
    <submittedName>
        <fullName evidence="1">Uncharacterized protein</fullName>
    </submittedName>
</protein>
<sequence length="161" mass="17421">MVSPVNAAKNTISGIISKIKGFFSGLHLHLPKISMPPLPHFHLTGHFSLKPPSVPHLSVDWYKNGGFFDQASIIGIGEAGPEAALPLTGKRMNPFADAVANRMLSTLPQMAESRLGHSVTNNNQIIMYNTVRDDKDIDRIAEKIDVIIGNTGQRAKAAWGG</sequence>